<dbReference type="InterPro" id="IPR015421">
    <property type="entry name" value="PyrdxlP-dep_Trfase_major"/>
</dbReference>
<comment type="cofactor">
    <cofactor evidence="1">
        <name>pyridoxal 5'-phosphate</name>
        <dbReference type="ChEBI" id="CHEBI:597326"/>
    </cofactor>
</comment>
<organism evidence="4 5">
    <name type="scientific">Parapedobacter koreensis</name>
    <dbReference type="NCBI Taxonomy" id="332977"/>
    <lineage>
        <taxon>Bacteria</taxon>
        <taxon>Pseudomonadati</taxon>
        <taxon>Bacteroidota</taxon>
        <taxon>Sphingobacteriia</taxon>
        <taxon>Sphingobacteriales</taxon>
        <taxon>Sphingobacteriaceae</taxon>
        <taxon>Parapedobacter</taxon>
    </lineage>
</organism>
<gene>
    <name evidence="4" type="ORF">SAMN05421740_101336</name>
</gene>
<dbReference type="OrthoDB" id="9807157at2"/>
<evidence type="ECO:0000256" key="1">
    <source>
        <dbReference type="ARBA" id="ARBA00001933"/>
    </source>
</evidence>
<name>A0A1H7FFG9_9SPHI</name>
<dbReference type="STRING" id="332977.SAMN05421740_101336"/>
<dbReference type="Pfam" id="PF00155">
    <property type="entry name" value="Aminotran_1_2"/>
    <property type="match status" value="1"/>
</dbReference>
<dbReference type="SUPFAM" id="SSF53383">
    <property type="entry name" value="PLP-dependent transferases"/>
    <property type="match status" value="1"/>
</dbReference>
<dbReference type="RefSeq" id="WP_090602256.1">
    <property type="nucleotide sequence ID" value="NZ_FNZR01000001.1"/>
</dbReference>
<evidence type="ECO:0000313" key="4">
    <source>
        <dbReference type="EMBL" id="SEK24821.1"/>
    </source>
</evidence>
<dbReference type="CDD" id="cd06454">
    <property type="entry name" value="KBL_like"/>
    <property type="match status" value="1"/>
</dbReference>
<dbReference type="GO" id="GO:0030170">
    <property type="term" value="F:pyridoxal phosphate binding"/>
    <property type="evidence" value="ECO:0007669"/>
    <property type="project" value="InterPro"/>
</dbReference>
<evidence type="ECO:0000313" key="5">
    <source>
        <dbReference type="Proteomes" id="UP000198916"/>
    </source>
</evidence>
<dbReference type="GO" id="GO:0016740">
    <property type="term" value="F:transferase activity"/>
    <property type="evidence" value="ECO:0007669"/>
    <property type="project" value="UniProtKB-KW"/>
</dbReference>
<dbReference type="Gene3D" id="3.90.1150.10">
    <property type="entry name" value="Aspartate Aminotransferase, domain 1"/>
    <property type="match status" value="1"/>
</dbReference>
<evidence type="ECO:0000256" key="2">
    <source>
        <dbReference type="ARBA" id="ARBA00022679"/>
    </source>
</evidence>
<dbReference type="PANTHER" id="PTHR13693:SF3">
    <property type="entry name" value="LD36009P"/>
    <property type="match status" value="1"/>
</dbReference>
<dbReference type="Gene3D" id="3.40.640.10">
    <property type="entry name" value="Type I PLP-dependent aspartate aminotransferase-like (Major domain)"/>
    <property type="match status" value="1"/>
</dbReference>
<dbReference type="AlphaFoldDB" id="A0A1H7FFG9"/>
<dbReference type="InterPro" id="IPR050087">
    <property type="entry name" value="AON_synthase_class-II"/>
</dbReference>
<keyword evidence="5" id="KW-1185">Reference proteome</keyword>
<evidence type="ECO:0000259" key="3">
    <source>
        <dbReference type="Pfam" id="PF00155"/>
    </source>
</evidence>
<protein>
    <submittedName>
        <fullName evidence="4">Glycine C-acetyltransferase</fullName>
    </submittedName>
</protein>
<dbReference type="InterPro" id="IPR015424">
    <property type="entry name" value="PyrdxlP-dep_Trfase"/>
</dbReference>
<dbReference type="Proteomes" id="UP000198916">
    <property type="component" value="Unassembled WGS sequence"/>
</dbReference>
<dbReference type="PANTHER" id="PTHR13693">
    <property type="entry name" value="CLASS II AMINOTRANSFERASE/8-AMINO-7-OXONONANOATE SYNTHASE"/>
    <property type="match status" value="1"/>
</dbReference>
<dbReference type="EMBL" id="FNZR01000001">
    <property type="protein sequence ID" value="SEK24821.1"/>
    <property type="molecule type" value="Genomic_DNA"/>
</dbReference>
<reference evidence="5" key="1">
    <citation type="submission" date="2016-10" db="EMBL/GenBank/DDBJ databases">
        <authorList>
            <person name="Varghese N."/>
            <person name="Submissions S."/>
        </authorList>
    </citation>
    <scope>NUCLEOTIDE SEQUENCE [LARGE SCALE GENOMIC DNA]</scope>
    <source>
        <strain evidence="5">Jip14</strain>
    </source>
</reference>
<dbReference type="InterPro" id="IPR004839">
    <property type="entry name" value="Aminotransferase_I/II_large"/>
</dbReference>
<proteinExistence type="predicted"/>
<sequence>MEIDFTKATFKDFEDIPGLDAFERAKTFKQFTDYMAENGHMNYRLITTTGCGPEMDIKTPYDNKPQRCVCFVSNDYLNFSQHPKVKQAAIDSIEKYGVGSGASPLIGGFFEYHKKLEEKIAAFYGRDPDESATFTTGYTANSATLLSMLKKSDIAIVDMGVHASVAEGLRGTNAKTFPHNNLTALEHILKTVKGTFKTKLVVTDGVFSQDGDVAPLAEMFKLVKQHGAYLMVDDAHGIGVLGRTGRGVLEDADLLDKVDIISGTFSKTLGHIGGYTIASPDVTNFIRFQSRQQIFSSTAPPTVMAIVKAIELIDEEPHWRNSLWQNINYFKKGLEDLGMDTGTTCSAIIPVKIGDPHLTGDAGRMLLKAGIFTNPILYPAVPRHDARIRMSVMATHTKEHLDRALEAFAYVDSQLKISKKNKKE</sequence>
<accession>A0A1H7FFG9</accession>
<dbReference type="InterPro" id="IPR015422">
    <property type="entry name" value="PyrdxlP-dep_Trfase_small"/>
</dbReference>
<feature type="domain" description="Aminotransferase class I/classII large" evidence="3">
    <location>
        <begin position="71"/>
        <end position="408"/>
    </location>
</feature>
<keyword evidence="2 4" id="KW-0808">Transferase</keyword>